<protein>
    <submittedName>
        <fullName evidence="1">Uncharacterized protein</fullName>
    </submittedName>
</protein>
<name>A0A6C0BFT2_9ZZZZ</name>
<accession>A0A6C0BFT2</accession>
<organism evidence="1">
    <name type="scientific">viral metagenome</name>
    <dbReference type="NCBI Taxonomy" id="1070528"/>
    <lineage>
        <taxon>unclassified sequences</taxon>
        <taxon>metagenomes</taxon>
        <taxon>organismal metagenomes</taxon>
    </lineage>
</organism>
<dbReference type="EMBL" id="MN739131">
    <property type="protein sequence ID" value="QHS90258.1"/>
    <property type="molecule type" value="Genomic_DNA"/>
</dbReference>
<evidence type="ECO:0000313" key="1">
    <source>
        <dbReference type="EMBL" id="QHS90258.1"/>
    </source>
</evidence>
<proteinExistence type="predicted"/>
<sequence length="210" mass="23382">MLIKDFIKKRIYKKMSDDSIPECPLVSECSFVPECPVLVLPIDDAPLPSIEDVPFCVGDQIEDTPTVSDTIVGSTHVSTMLATAGKFFCSQKVVNFLGSDKSLTYALVQKINDSSYVAFFSLPSTREYVQIGIQKPVNDLSLVKLSPRLMACDFSELDTPKFKGDVDCYFFIGLDGSIVKFSTIDCIDRIGKPFRKFRTHHVQTSCILVD</sequence>
<reference evidence="1" key="1">
    <citation type="journal article" date="2020" name="Nature">
        <title>Giant virus diversity and host interactions through global metagenomics.</title>
        <authorList>
            <person name="Schulz F."/>
            <person name="Roux S."/>
            <person name="Paez-Espino D."/>
            <person name="Jungbluth S."/>
            <person name="Walsh D.A."/>
            <person name="Denef V.J."/>
            <person name="McMahon K.D."/>
            <person name="Konstantinidis K.T."/>
            <person name="Eloe-Fadrosh E.A."/>
            <person name="Kyrpides N.C."/>
            <person name="Woyke T."/>
        </authorList>
    </citation>
    <scope>NUCLEOTIDE SEQUENCE</scope>
    <source>
        <strain evidence="1">GVMAG-M-3300010160-60</strain>
    </source>
</reference>
<dbReference type="AlphaFoldDB" id="A0A6C0BFT2"/>